<gene>
    <name evidence="1" type="ORF">FA15DRAFT_670834</name>
</gene>
<sequence>MLYQNSQEVQAREIQKQRLQRLAGELEQARYSLVKQLADIDCSLSLLGREYSALHNTSALINRLPSELLCLVFSYCLNEPRLTGDGYYIYEGERSVPEVTVSHVCQHWRGVALSFPQLWSTFRYKTPKWKRPPIDRLTAYLTRSHPVCMDLYVYITSVAHEDMSVLDMAAQHIHRWRRATIISEDNKFNWTKLSSTLQDKAAPNLEYFSFRPSLYVTGHTSSGHLAPISRLEPKIFKRGAPKLAYIHLDSTVPYFFLPPIANVRTLCLDAKYVGPSSITWPAFLSILALPSLTSLSIGGDVLLPPTADQVGEPIQAQSLKHLRWSTDPTALDNLLSYLDAPNLETLVLCRIQLPNKPARPTASLPALRSLHVIECGRLGAEYIAFLASACPGITQLNMSYYQPSDGHLLGFLVHEYEQHGRAHWEGLKQVTCYLDGVDAVAPYLEFARPRAGDGEKRLVLRVSRRLLKSWQEQVPDGFAELGEMCALETWNDPSDISPGRWPPGDDVFSTFQTERSSHFNFAVDWNEF</sequence>
<dbReference type="Gene3D" id="1.20.1280.50">
    <property type="match status" value="1"/>
</dbReference>
<dbReference type="SUPFAM" id="SSF52047">
    <property type="entry name" value="RNI-like"/>
    <property type="match status" value="1"/>
</dbReference>
<evidence type="ECO:0000313" key="1">
    <source>
        <dbReference type="EMBL" id="TFK23103.1"/>
    </source>
</evidence>
<dbReference type="AlphaFoldDB" id="A0A5C3KTE1"/>
<evidence type="ECO:0000313" key="2">
    <source>
        <dbReference type="Proteomes" id="UP000307440"/>
    </source>
</evidence>
<dbReference type="InterPro" id="IPR032675">
    <property type="entry name" value="LRR_dom_sf"/>
</dbReference>
<name>A0A5C3KTE1_COPMA</name>
<dbReference type="EMBL" id="ML210225">
    <property type="protein sequence ID" value="TFK23103.1"/>
    <property type="molecule type" value="Genomic_DNA"/>
</dbReference>
<protein>
    <submittedName>
        <fullName evidence="1">Uncharacterized protein</fullName>
    </submittedName>
</protein>
<dbReference type="Gene3D" id="3.80.10.10">
    <property type="entry name" value="Ribonuclease Inhibitor"/>
    <property type="match status" value="1"/>
</dbReference>
<reference evidence="1 2" key="1">
    <citation type="journal article" date="2019" name="Nat. Ecol. Evol.">
        <title>Megaphylogeny resolves global patterns of mushroom evolution.</title>
        <authorList>
            <person name="Varga T."/>
            <person name="Krizsan K."/>
            <person name="Foldi C."/>
            <person name="Dima B."/>
            <person name="Sanchez-Garcia M."/>
            <person name="Sanchez-Ramirez S."/>
            <person name="Szollosi G.J."/>
            <person name="Szarkandi J.G."/>
            <person name="Papp V."/>
            <person name="Albert L."/>
            <person name="Andreopoulos W."/>
            <person name="Angelini C."/>
            <person name="Antonin V."/>
            <person name="Barry K.W."/>
            <person name="Bougher N.L."/>
            <person name="Buchanan P."/>
            <person name="Buyck B."/>
            <person name="Bense V."/>
            <person name="Catcheside P."/>
            <person name="Chovatia M."/>
            <person name="Cooper J."/>
            <person name="Damon W."/>
            <person name="Desjardin D."/>
            <person name="Finy P."/>
            <person name="Geml J."/>
            <person name="Haridas S."/>
            <person name="Hughes K."/>
            <person name="Justo A."/>
            <person name="Karasinski D."/>
            <person name="Kautmanova I."/>
            <person name="Kiss B."/>
            <person name="Kocsube S."/>
            <person name="Kotiranta H."/>
            <person name="LaButti K.M."/>
            <person name="Lechner B.E."/>
            <person name="Liimatainen K."/>
            <person name="Lipzen A."/>
            <person name="Lukacs Z."/>
            <person name="Mihaltcheva S."/>
            <person name="Morgado L.N."/>
            <person name="Niskanen T."/>
            <person name="Noordeloos M.E."/>
            <person name="Ohm R.A."/>
            <person name="Ortiz-Santana B."/>
            <person name="Ovrebo C."/>
            <person name="Racz N."/>
            <person name="Riley R."/>
            <person name="Savchenko A."/>
            <person name="Shiryaev A."/>
            <person name="Soop K."/>
            <person name="Spirin V."/>
            <person name="Szebenyi C."/>
            <person name="Tomsovsky M."/>
            <person name="Tulloss R.E."/>
            <person name="Uehling J."/>
            <person name="Grigoriev I.V."/>
            <person name="Vagvolgyi C."/>
            <person name="Papp T."/>
            <person name="Martin F.M."/>
            <person name="Miettinen O."/>
            <person name="Hibbett D.S."/>
            <person name="Nagy L.G."/>
        </authorList>
    </citation>
    <scope>NUCLEOTIDE SEQUENCE [LARGE SCALE GENOMIC DNA]</scope>
    <source>
        <strain evidence="1 2">CBS 121175</strain>
    </source>
</reference>
<accession>A0A5C3KTE1</accession>
<proteinExistence type="predicted"/>
<keyword evidence="2" id="KW-1185">Reference proteome</keyword>
<dbReference type="OrthoDB" id="3023006at2759"/>
<dbReference type="STRING" id="230819.A0A5C3KTE1"/>
<organism evidence="1 2">
    <name type="scientific">Coprinopsis marcescibilis</name>
    <name type="common">Agaric fungus</name>
    <name type="synonym">Psathyrella marcescibilis</name>
    <dbReference type="NCBI Taxonomy" id="230819"/>
    <lineage>
        <taxon>Eukaryota</taxon>
        <taxon>Fungi</taxon>
        <taxon>Dikarya</taxon>
        <taxon>Basidiomycota</taxon>
        <taxon>Agaricomycotina</taxon>
        <taxon>Agaricomycetes</taxon>
        <taxon>Agaricomycetidae</taxon>
        <taxon>Agaricales</taxon>
        <taxon>Agaricineae</taxon>
        <taxon>Psathyrellaceae</taxon>
        <taxon>Coprinopsis</taxon>
    </lineage>
</organism>
<feature type="non-terminal residue" evidence="1">
    <location>
        <position position="1"/>
    </location>
</feature>
<dbReference type="Proteomes" id="UP000307440">
    <property type="component" value="Unassembled WGS sequence"/>
</dbReference>